<keyword evidence="4" id="KW-1185">Reference proteome</keyword>
<reference evidence="3 4" key="1">
    <citation type="submission" date="2022-05" db="EMBL/GenBank/DDBJ databases">
        <authorList>
            <consortium name="Genoscope - CEA"/>
            <person name="William W."/>
        </authorList>
    </citation>
    <scope>NUCLEOTIDE SEQUENCE [LARGE SCALE GENOMIC DNA]</scope>
</reference>
<name>A0ABN8PZF0_9CNID</name>
<evidence type="ECO:0000259" key="2">
    <source>
        <dbReference type="Pfam" id="PF20691"/>
    </source>
</evidence>
<feature type="compositionally biased region" description="Acidic residues" evidence="1">
    <location>
        <begin position="175"/>
        <end position="188"/>
    </location>
</feature>
<feature type="region of interest" description="Disordered" evidence="1">
    <location>
        <begin position="79"/>
        <end position="109"/>
    </location>
</feature>
<evidence type="ECO:0000313" key="3">
    <source>
        <dbReference type="EMBL" id="CAH3154006.1"/>
    </source>
</evidence>
<dbReference type="EMBL" id="CALNXI010001068">
    <property type="protein sequence ID" value="CAH3154006.1"/>
    <property type="molecule type" value="Genomic_DNA"/>
</dbReference>
<comment type="caution">
    <text evidence="3">The sequence shown here is derived from an EMBL/GenBank/DDBJ whole genome shotgun (WGS) entry which is preliminary data.</text>
</comment>
<proteinExistence type="predicted"/>
<sequence>MASIIGKPRVYTLTAKWCTKGNVNLETIYSDLPNFIKEMNWQSCREDLEWIIKHNMALTDKEKDSLDSSTHPHILEIVQEEKGVRPKDEASPGDEEQKLKAFSSKHPKEPNKANYCHLDCEYNINMYLPDSFIDWFNIGDGKRIRSIEPQKKDQRWIFVPSFRRAKIALMKWPNDDDDDNNGDEDGDDDSGHDCEIITEDSTIRILVVTPFEFDKYVRNHGHRFPVISLPHREIGAGYARFWILKIALRLKLHFIWMNDDSVECFYEYNPQSIPKSYIDEKRRRPFELVFKRIEKLVEKLQKDNYPIAAISPKRFRTFRGPLKNPFVCSPPRIAVYLNLQLLKEKGVYYRPELPVFEDIIFGYECEQNKLKVFIDNRILLQDHKWSETGARSLSVKQKMQQK</sequence>
<gene>
    <name evidence="3" type="ORF">PEVE_00001255</name>
</gene>
<feature type="region of interest" description="Disordered" evidence="1">
    <location>
        <begin position="173"/>
        <end position="193"/>
    </location>
</feature>
<evidence type="ECO:0000313" key="4">
    <source>
        <dbReference type="Proteomes" id="UP001159427"/>
    </source>
</evidence>
<dbReference type="Proteomes" id="UP001159427">
    <property type="component" value="Unassembled WGS sequence"/>
</dbReference>
<evidence type="ECO:0000256" key="1">
    <source>
        <dbReference type="SAM" id="MobiDB-lite"/>
    </source>
</evidence>
<protein>
    <recommendedName>
        <fullName evidence="2">TET-Associated Glycosyltransferase domain-containing protein</fullName>
    </recommendedName>
</protein>
<accession>A0ABN8PZF0</accession>
<organism evidence="3 4">
    <name type="scientific">Porites evermanni</name>
    <dbReference type="NCBI Taxonomy" id="104178"/>
    <lineage>
        <taxon>Eukaryota</taxon>
        <taxon>Metazoa</taxon>
        <taxon>Cnidaria</taxon>
        <taxon>Anthozoa</taxon>
        <taxon>Hexacorallia</taxon>
        <taxon>Scleractinia</taxon>
        <taxon>Fungiina</taxon>
        <taxon>Poritidae</taxon>
        <taxon>Porites</taxon>
    </lineage>
</organism>
<dbReference type="InterPro" id="IPR049100">
    <property type="entry name" value="TAGT"/>
</dbReference>
<feature type="compositionally biased region" description="Basic and acidic residues" evidence="1">
    <location>
        <begin position="79"/>
        <end position="99"/>
    </location>
</feature>
<dbReference type="Pfam" id="PF20691">
    <property type="entry name" value="TAGT"/>
    <property type="match status" value="1"/>
</dbReference>
<feature type="domain" description="TET-Associated Glycosyltransferase" evidence="2">
    <location>
        <begin position="201"/>
        <end position="320"/>
    </location>
</feature>